<dbReference type="InterPro" id="IPR029058">
    <property type="entry name" value="AB_hydrolase_fold"/>
</dbReference>
<reference evidence="5 6" key="1">
    <citation type="submission" date="2015-10" db="EMBL/GenBank/DDBJ databases">
        <authorList>
            <person name="Gilbert D.G."/>
        </authorList>
    </citation>
    <scope>NUCLEOTIDE SEQUENCE [LARGE SCALE GENOMIC DNA]</scope>
    <source>
        <strain evidence="5 6">NRRL B-16712</strain>
    </source>
</reference>
<dbReference type="ESTHER" id="9actn-a0a0x3v998">
    <property type="family name" value="Carb_B_Bacteria"/>
</dbReference>
<keyword evidence="2 3" id="KW-0378">Hydrolase</keyword>
<dbReference type="AlphaFoldDB" id="A0A0X3V998"/>
<protein>
    <recommendedName>
        <fullName evidence="3">Carboxylic ester hydrolase</fullName>
        <ecNumber evidence="3">3.1.1.-</ecNumber>
    </recommendedName>
</protein>
<dbReference type="InterPro" id="IPR019826">
    <property type="entry name" value="Carboxylesterase_B_AS"/>
</dbReference>
<dbReference type="InterPro" id="IPR002018">
    <property type="entry name" value="CarbesteraseB"/>
</dbReference>
<keyword evidence="6" id="KW-1185">Reference proteome</keyword>
<dbReference type="PROSITE" id="PS00122">
    <property type="entry name" value="CARBOXYLESTERASE_B_1"/>
    <property type="match status" value="1"/>
</dbReference>
<dbReference type="Gene3D" id="3.40.50.1820">
    <property type="entry name" value="alpha/beta hydrolase"/>
    <property type="match status" value="1"/>
</dbReference>
<dbReference type="Proteomes" id="UP000053244">
    <property type="component" value="Unassembled WGS sequence"/>
</dbReference>
<keyword evidence="3" id="KW-0732">Signal</keyword>
<dbReference type="SUPFAM" id="SSF53474">
    <property type="entry name" value="alpha/beta-Hydrolases"/>
    <property type="match status" value="1"/>
</dbReference>
<dbReference type="PANTHER" id="PTHR11559">
    <property type="entry name" value="CARBOXYLESTERASE"/>
    <property type="match status" value="1"/>
</dbReference>
<dbReference type="EMBL" id="LLZH01000013">
    <property type="protein sequence ID" value="KUL41320.1"/>
    <property type="molecule type" value="Genomic_DNA"/>
</dbReference>
<gene>
    <name evidence="5" type="ORF">ADL15_03430</name>
</gene>
<evidence type="ECO:0000256" key="1">
    <source>
        <dbReference type="ARBA" id="ARBA00005964"/>
    </source>
</evidence>
<dbReference type="EC" id="3.1.1.-" evidence="3"/>
<comment type="similarity">
    <text evidence="1 3">Belongs to the type-B carboxylesterase/lipase family.</text>
</comment>
<dbReference type="GO" id="GO:0016787">
    <property type="term" value="F:hydrolase activity"/>
    <property type="evidence" value="ECO:0007669"/>
    <property type="project" value="UniProtKB-KW"/>
</dbReference>
<organism evidence="5 6">
    <name type="scientific">Actinoplanes awajinensis subsp. mycoplanecinus</name>
    <dbReference type="NCBI Taxonomy" id="135947"/>
    <lineage>
        <taxon>Bacteria</taxon>
        <taxon>Bacillati</taxon>
        <taxon>Actinomycetota</taxon>
        <taxon>Actinomycetes</taxon>
        <taxon>Micromonosporales</taxon>
        <taxon>Micromonosporaceae</taxon>
        <taxon>Actinoplanes</taxon>
    </lineage>
</organism>
<evidence type="ECO:0000313" key="5">
    <source>
        <dbReference type="EMBL" id="KUL41320.1"/>
    </source>
</evidence>
<feature type="chain" id="PRO_5006988146" description="Carboxylic ester hydrolase" evidence="3">
    <location>
        <begin position="18"/>
        <end position="495"/>
    </location>
</feature>
<feature type="signal peptide" evidence="3">
    <location>
        <begin position="1"/>
        <end position="17"/>
    </location>
</feature>
<dbReference type="InterPro" id="IPR050309">
    <property type="entry name" value="Type-B_Carboxylest/Lipase"/>
</dbReference>
<dbReference type="Pfam" id="PF00135">
    <property type="entry name" value="COesterase"/>
    <property type="match status" value="1"/>
</dbReference>
<evidence type="ECO:0000256" key="2">
    <source>
        <dbReference type="ARBA" id="ARBA00022801"/>
    </source>
</evidence>
<sequence>MLALAAMLVVPAVPAAAAGPIVRTDQGQIKGTVKTGFRTFEAVPYAAPPTGERRWRAPQPVTAWHGVRDATAPHERCAQNPVFGAPTGDEDCLYLNVTAPTTPGPHPVLVFLHGGSFQNGSATDYDPARLATRGDLVVITVNYRLGVLGYFGLPGLAGSGTFGLQDQQAALRWVRHNAAAFGGDPRNVTLDGESAGAESVCAQLTSPTARGLFDKAIMQSGSCLDSWPDGLFLPSMGAGVPFTSRATVERNGSAFAATLGCPPAQAVACLRDKDPLALLGATRAFTTPAYGTALLPDSPAAALRAGKAARVPVLSGTNLDEHRAFTGVQELWLGVPLTAADYAAMLDSAFGDRAADVAARYPAGSYETPGLAWAALATDRIWACPSLATRRLLARHAPTFGYEFAERHSPAVSDTYPWGAAHGYELPYLFDVAGFTTVGDVQANLADDMIDAWSRFATTGRPGWAALPAHQAFAADHTAGVNLAAEHQCGFWSGI</sequence>
<evidence type="ECO:0000256" key="3">
    <source>
        <dbReference type="RuleBase" id="RU361235"/>
    </source>
</evidence>
<name>A0A0X3V998_9ACTN</name>
<evidence type="ECO:0000259" key="4">
    <source>
        <dbReference type="Pfam" id="PF00135"/>
    </source>
</evidence>
<proteinExistence type="inferred from homology"/>
<comment type="caution">
    <text evidence="5">The sequence shown here is derived from an EMBL/GenBank/DDBJ whole genome shotgun (WGS) entry which is preliminary data.</text>
</comment>
<evidence type="ECO:0000313" key="6">
    <source>
        <dbReference type="Proteomes" id="UP000053244"/>
    </source>
</evidence>
<feature type="domain" description="Carboxylesterase type B" evidence="4">
    <location>
        <begin position="20"/>
        <end position="477"/>
    </location>
</feature>
<accession>A0A0X3V998</accession>